<name>A0A160IN18_9BACL</name>
<evidence type="ECO:0000313" key="2">
    <source>
        <dbReference type="EMBL" id="ANC76892.1"/>
    </source>
</evidence>
<protein>
    <submittedName>
        <fullName evidence="2">Uncharacterized protein</fullName>
    </submittedName>
</protein>
<keyword evidence="3" id="KW-1185">Reference proteome</keyword>
<organism evidence="2 3">
    <name type="scientific">Fictibacillus phosphorivorans</name>
    <dbReference type="NCBI Taxonomy" id="1221500"/>
    <lineage>
        <taxon>Bacteria</taxon>
        <taxon>Bacillati</taxon>
        <taxon>Bacillota</taxon>
        <taxon>Bacilli</taxon>
        <taxon>Bacillales</taxon>
        <taxon>Fictibacillaceae</taxon>
        <taxon>Fictibacillus</taxon>
    </lineage>
</organism>
<gene>
    <name evidence="2" type="ORF">ABE65_008785</name>
</gene>
<feature type="region of interest" description="Disordered" evidence="1">
    <location>
        <begin position="1"/>
        <end position="22"/>
    </location>
</feature>
<reference evidence="2 3" key="1">
    <citation type="submission" date="2016-04" db="EMBL/GenBank/DDBJ databases">
        <title>Complete genome sequence of Fictibacillus phosphorivorans G25-29, a strain toxic to nematodes.</title>
        <authorList>
            <person name="Zheng Z."/>
        </authorList>
    </citation>
    <scope>NUCLEOTIDE SEQUENCE [LARGE SCALE GENOMIC DNA]</scope>
    <source>
        <strain evidence="2 3">G25-29</strain>
    </source>
</reference>
<sequence length="60" mass="6874">MRHLRAQSAEVAHRTPPGKRAPETEINLYQATKLINNILYKRPGKYIFLGDGGTNDYFKI</sequence>
<dbReference type="KEGG" id="fpn:ABE65_008785"/>
<dbReference type="EMBL" id="CP015378">
    <property type="protein sequence ID" value="ANC76892.1"/>
    <property type="molecule type" value="Genomic_DNA"/>
</dbReference>
<evidence type="ECO:0000313" key="3">
    <source>
        <dbReference type="Proteomes" id="UP000076623"/>
    </source>
</evidence>
<proteinExistence type="predicted"/>
<accession>A0A160IN18</accession>
<dbReference type="AlphaFoldDB" id="A0A160IN18"/>
<evidence type="ECO:0000256" key="1">
    <source>
        <dbReference type="SAM" id="MobiDB-lite"/>
    </source>
</evidence>
<dbReference type="Proteomes" id="UP000076623">
    <property type="component" value="Chromosome"/>
</dbReference>
<dbReference type="STRING" id="1221500.ABE65_008785"/>